<comment type="caution">
    <text evidence="1">The sequence shown here is derived from an EMBL/GenBank/DDBJ whole genome shotgun (WGS) entry which is preliminary data.</text>
</comment>
<evidence type="ECO:0000313" key="2">
    <source>
        <dbReference type="Proteomes" id="UP001148737"/>
    </source>
</evidence>
<keyword evidence="2" id="KW-1185">Reference proteome</keyword>
<name>A0ACC1QNK9_9HYPO</name>
<evidence type="ECO:0000313" key="1">
    <source>
        <dbReference type="EMBL" id="KAJ3480929.1"/>
    </source>
</evidence>
<dbReference type="Proteomes" id="UP001148737">
    <property type="component" value="Unassembled WGS sequence"/>
</dbReference>
<organism evidence="1 2">
    <name type="scientific">Lecanicillium saksenae</name>
    <dbReference type="NCBI Taxonomy" id="468837"/>
    <lineage>
        <taxon>Eukaryota</taxon>
        <taxon>Fungi</taxon>
        <taxon>Dikarya</taxon>
        <taxon>Ascomycota</taxon>
        <taxon>Pezizomycotina</taxon>
        <taxon>Sordariomycetes</taxon>
        <taxon>Hypocreomycetidae</taxon>
        <taxon>Hypocreales</taxon>
        <taxon>Cordycipitaceae</taxon>
        <taxon>Lecanicillium</taxon>
    </lineage>
</organism>
<sequence length="1478" mass="162234">MLERLPGLRPANWDFSSNAQVVLGTTDFASCDDAFGPFVVGCRNGRLDFTLLFEQTVFAIVPSAVFILGAIVSIFQLWGQKPKVNTTSRYYFKMILSFTLIAIKTLLLLQWIRLRDNVPAGTLSVAAAAVNIADAVFLALLTNLSHMRSVLSSNLIIVFLFFSILFDLFRCRTIWLIEELAPLAYTFAAGTVAKALLFGLEARSKRSIMIEDWKQLGAEETASLVGSIFLWWVNPLLKRGNASFLEATDLPYLKPEQRSRALLPQMLQNWQRYKASRFALALMILRSCKSAVLLTAIPRVALSTFKLLVPLYIKKVINYTTLQDAGAETDKGTVYVLIGAAVLLFLGQTLVANAYEQGKARMRIMMRTSMISTILHYGTQMEPGEKKGSAALTLITVDVGRVVASFFYMHDFWMAPIDVGLAVWLLAGQVGVGSLGPLVTIIVGAGFSAFVGMYMPAAQKKLAEAVEKRISDTTTVIGSMKETKMLGLVDSWFRAIQTLMDGQIRQSVAFRRLMSVLNVASEIPRTLAAPVAFGFAILALKPGERLSVADAFTSISIMNLVITPITMMAHMFPFIISALPCFTRIQDFLKICSDYEERVALLGSSGELPMNDDLLPSLGEPIFSIANGNVTAKSKEEPLIKDATVNILPKTFNVVAGKVGTGKSVLLQALLGQLNITGNAKVRTSNVAFCAQQPWVFNGTVKENIVCKSPPDEPWYNTVVAACGLDRDFEDFSQGDATAVGTKGVSLSGGQKQRVSLARGLFSRKPILFVDDVLSGLDWATQRQVWDQVFSASGLLRKNGVTVVLATHALHLLDQPDSVILIGDDGPGSLIQGTLNELKQNTSIEQLIATSHGSTDGESTTNASSTSSQKGGTNATPSPQSDAAEREQIRKSGDITLYSYYLGMIDRKLAVTFALFCVLSSAFPILPTLWLRWWTEANESPEPVNTLYYYSIYFILNVVEIILMMRTFFSALLYLAPTTLRKVHTRLLKAMMRAPLSFFVATPPGDLVNRFSRDIEQIDLELPLNLTFVLMALSWLIALMGLILAGSLYMAVMIIPMLVFIYLLQKYYLNTSRQLRYLDLQSSAPVNTHMIEMIDGVATVQAYGWESQYQAAGMDLLDETMRPNYMMRIIQLWLELVLDLFVSGVSVLLIIVCLTIPSSTSAGALAVALTNVTNLGSVLSWLITSFTSTETSLGSVERIRSFEDNTPREAPPANPRALPSAWPSKGAVRFNSVTASYPPRGNNPAFRALNSIDVDIQAGQKVAICGRTGSGKSSMLLTLFRLLDLESGSISIDGIDITDVAHNVLRPRLITVPQEPMLLPGSLRSNLVRNTSEIEEHDDLDDEKLINHLKTVELWDVVEPQGGLDGDTADLKLSQGQKQLVCMARALASKDESSILILDEAMSTVDKQTEELMVKILEDEFAKHTIISVVHRLNTVVKFDTVLLLDAGEVVEAGSPEALLAKEDGRFRALWHGKEASS</sequence>
<gene>
    <name evidence="1" type="ORF">NLG97_g7944</name>
</gene>
<accession>A0ACC1QNK9</accession>
<proteinExistence type="predicted"/>
<reference evidence="1" key="1">
    <citation type="submission" date="2022-07" db="EMBL/GenBank/DDBJ databases">
        <title>Genome Sequence of Lecanicillium saksenae.</title>
        <authorList>
            <person name="Buettner E."/>
        </authorList>
    </citation>
    <scope>NUCLEOTIDE SEQUENCE</scope>
    <source>
        <strain evidence="1">VT-O1</strain>
    </source>
</reference>
<protein>
    <submittedName>
        <fullName evidence="1">Uncharacterized protein</fullName>
    </submittedName>
</protein>
<dbReference type="EMBL" id="JANAKD010001304">
    <property type="protein sequence ID" value="KAJ3480929.1"/>
    <property type="molecule type" value="Genomic_DNA"/>
</dbReference>